<organism evidence="12 13">
    <name type="scientific">Agitococcus lubricus</name>
    <dbReference type="NCBI Taxonomy" id="1077255"/>
    <lineage>
        <taxon>Bacteria</taxon>
        <taxon>Pseudomonadati</taxon>
        <taxon>Pseudomonadota</taxon>
        <taxon>Gammaproteobacteria</taxon>
        <taxon>Moraxellales</taxon>
        <taxon>Moraxellaceae</taxon>
        <taxon>Agitococcus</taxon>
    </lineage>
</organism>
<keyword evidence="13" id="KW-1185">Reference proteome</keyword>
<evidence type="ECO:0000256" key="4">
    <source>
        <dbReference type="ARBA" id="ARBA00022475"/>
    </source>
</evidence>
<dbReference type="Gene3D" id="1.25.40.10">
    <property type="entry name" value="Tetratricopeptide repeat domain"/>
    <property type="match status" value="2"/>
</dbReference>
<dbReference type="InterPro" id="IPR011990">
    <property type="entry name" value="TPR-like_helical_dom_sf"/>
</dbReference>
<evidence type="ECO:0000256" key="10">
    <source>
        <dbReference type="SAM" id="Phobius"/>
    </source>
</evidence>
<protein>
    <submittedName>
        <fullName evidence="12">HemY protein</fullName>
    </submittedName>
</protein>
<dbReference type="AlphaFoldDB" id="A0A2T5J394"/>
<dbReference type="OrthoDB" id="7053339at2"/>
<feature type="transmembrane region" description="Helical" evidence="10">
    <location>
        <begin position="41"/>
        <end position="72"/>
    </location>
</feature>
<proteinExistence type="predicted"/>
<dbReference type="UniPathway" id="UPA00252"/>
<evidence type="ECO:0000256" key="9">
    <source>
        <dbReference type="ARBA" id="ARBA00023244"/>
    </source>
</evidence>
<comment type="caution">
    <text evidence="12">The sequence shown here is derived from an EMBL/GenBank/DDBJ whole genome shotgun (WGS) entry which is preliminary data.</text>
</comment>
<feature type="domain" description="HemY N-terminal" evidence="11">
    <location>
        <begin position="26"/>
        <end position="132"/>
    </location>
</feature>
<evidence type="ECO:0000256" key="7">
    <source>
        <dbReference type="ARBA" id="ARBA00022989"/>
    </source>
</evidence>
<reference evidence="12 13" key="1">
    <citation type="submission" date="2018-04" db="EMBL/GenBank/DDBJ databases">
        <title>Genomic Encyclopedia of Archaeal and Bacterial Type Strains, Phase II (KMG-II): from individual species to whole genera.</title>
        <authorList>
            <person name="Goeker M."/>
        </authorList>
    </citation>
    <scope>NUCLEOTIDE SEQUENCE [LARGE SCALE GENOMIC DNA]</scope>
    <source>
        <strain evidence="12 13">DSM 5822</strain>
    </source>
</reference>
<dbReference type="InterPro" id="IPR010817">
    <property type="entry name" value="HemY_N"/>
</dbReference>
<evidence type="ECO:0000256" key="5">
    <source>
        <dbReference type="ARBA" id="ARBA00022519"/>
    </source>
</evidence>
<dbReference type="Pfam" id="PF07219">
    <property type="entry name" value="HemY_N"/>
    <property type="match status" value="1"/>
</dbReference>
<dbReference type="SUPFAM" id="SSF48452">
    <property type="entry name" value="TPR-like"/>
    <property type="match status" value="1"/>
</dbReference>
<comment type="function">
    <text evidence="1">Involved in a late step of protoheme IX synthesis.</text>
</comment>
<dbReference type="InterPro" id="IPR019734">
    <property type="entry name" value="TPR_rpt"/>
</dbReference>
<keyword evidence="9" id="KW-0627">Porphyrin biosynthesis</keyword>
<evidence type="ECO:0000313" key="13">
    <source>
        <dbReference type="Proteomes" id="UP000244223"/>
    </source>
</evidence>
<dbReference type="SMART" id="SM00028">
    <property type="entry name" value="TPR"/>
    <property type="match status" value="2"/>
</dbReference>
<evidence type="ECO:0000256" key="8">
    <source>
        <dbReference type="ARBA" id="ARBA00023136"/>
    </source>
</evidence>
<keyword evidence="5" id="KW-0997">Cell inner membrane</keyword>
<name>A0A2T5J394_9GAMM</name>
<evidence type="ECO:0000256" key="2">
    <source>
        <dbReference type="ARBA" id="ARBA00004429"/>
    </source>
</evidence>
<evidence type="ECO:0000256" key="3">
    <source>
        <dbReference type="ARBA" id="ARBA00004744"/>
    </source>
</evidence>
<dbReference type="GO" id="GO:0005886">
    <property type="term" value="C:plasma membrane"/>
    <property type="evidence" value="ECO:0007669"/>
    <property type="project" value="UniProtKB-SubCell"/>
</dbReference>
<dbReference type="Proteomes" id="UP000244223">
    <property type="component" value="Unassembled WGS sequence"/>
</dbReference>
<comment type="pathway">
    <text evidence="3">Porphyrin-containing compound metabolism; protoheme biosynthesis.</text>
</comment>
<comment type="subcellular location">
    <subcellularLocation>
        <location evidence="2">Cell inner membrane</location>
        <topology evidence="2">Multi-pass membrane protein</topology>
    </subcellularLocation>
</comment>
<evidence type="ECO:0000313" key="12">
    <source>
        <dbReference type="EMBL" id="PTQ91071.1"/>
    </source>
</evidence>
<keyword evidence="4" id="KW-1003">Cell membrane</keyword>
<keyword evidence="8 10" id="KW-0472">Membrane</keyword>
<evidence type="ECO:0000259" key="11">
    <source>
        <dbReference type="Pfam" id="PF07219"/>
    </source>
</evidence>
<accession>A0A2T5J394</accession>
<gene>
    <name evidence="12" type="ORF">C8N29_101143</name>
</gene>
<dbReference type="NCBIfam" id="TIGR00540">
    <property type="entry name" value="TPR_hemY_coli"/>
    <property type="match status" value="1"/>
</dbReference>
<evidence type="ECO:0000256" key="1">
    <source>
        <dbReference type="ARBA" id="ARBA00002962"/>
    </source>
</evidence>
<keyword evidence="7 10" id="KW-1133">Transmembrane helix</keyword>
<sequence length="404" mass="46173">MTRLLLLLFSLLLGGGLALLFLADNGYVLIAWQQSSIEMSLALALLLMLLSVLILFSAIELLLGVFGVRILLRKWLQRRRYQQAQQHFHKGLYWSSLAEYKQAEKAFARSAEFASEGLAAYLAAADAAQQQGAIQRAEDYLQRADIPAHRIPVQMARIRLWMATGQWEVAASSLKLFYQHDRKQTIIAELLIEVLVKLQAWPDLIELLPLLTKTLAYQESPASLNDAYQRSMQWLVQTGSRVDKVATLKRLRDFWATIPNFAQQNIEIILSYAQAVVAIGFDEEAEDLIRSTLDQEWHNGLVELYGRLRYSQPEQSLAKAKEWLKKRPQNPVLLLTLGRLSMQNRLWDDAKAYFEQSLTLHKNTETYAEFVRLLQHLNDPEANHYLIAGLNQLISKPLPNLPLP</sequence>
<dbReference type="RefSeq" id="WP_107864098.1">
    <property type="nucleotide sequence ID" value="NZ_QAON01000001.1"/>
</dbReference>
<evidence type="ECO:0000256" key="6">
    <source>
        <dbReference type="ARBA" id="ARBA00022692"/>
    </source>
</evidence>
<dbReference type="GO" id="GO:0006779">
    <property type="term" value="P:porphyrin-containing compound biosynthetic process"/>
    <property type="evidence" value="ECO:0007669"/>
    <property type="project" value="UniProtKB-KW"/>
</dbReference>
<dbReference type="InterPro" id="IPR005254">
    <property type="entry name" value="Heme_biosyn_assoc_TPR_pro"/>
</dbReference>
<dbReference type="EMBL" id="QAON01000001">
    <property type="protein sequence ID" value="PTQ91071.1"/>
    <property type="molecule type" value="Genomic_DNA"/>
</dbReference>
<keyword evidence="6 10" id="KW-0812">Transmembrane</keyword>
<dbReference type="GO" id="GO:0042168">
    <property type="term" value="P:heme metabolic process"/>
    <property type="evidence" value="ECO:0007669"/>
    <property type="project" value="InterPro"/>
</dbReference>